<name>A0A2A5JGB3_RHOSG</name>
<dbReference type="Gene3D" id="3.30.530.20">
    <property type="match status" value="1"/>
</dbReference>
<reference evidence="1" key="2">
    <citation type="submission" date="2023-02" db="EMBL/GenBank/DDBJ databases">
        <title>A novel hydrolase synthesized by Rhodococcus erythropolis HQ is responsible for the detoxification of Zearalenone.</title>
        <authorList>
            <person name="Hu J."/>
            <person name="Xu J."/>
        </authorList>
    </citation>
    <scope>NUCLEOTIDE SEQUENCE</scope>
    <source>
        <strain evidence="1">HQ</strain>
    </source>
</reference>
<dbReference type="InterPro" id="IPR023393">
    <property type="entry name" value="START-like_dom_sf"/>
</dbReference>
<dbReference type="Proteomes" id="UP000230886">
    <property type="component" value="Unassembled WGS sequence"/>
</dbReference>
<dbReference type="InterPro" id="IPR019587">
    <property type="entry name" value="Polyketide_cyclase/dehydratase"/>
</dbReference>
<comment type="caution">
    <text evidence="2">The sequence shown here is derived from an EMBL/GenBank/DDBJ whole genome shotgun (WGS) entry which is preliminary data.</text>
</comment>
<dbReference type="RefSeq" id="WP_007734657.1">
    <property type="nucleotide sequence ID" value="NZ_AP026691.1"/>
</dbReference>
<reference evidence="2 3" key="1">
    <citation type="submission" date="2017-07" db="EMBL/GenBank/DDBJ databases">
        <title>Draft sequence of Rhodococcus enclensis 23b-28.</title>
        <authorList>
            <person name="Besaury L."/>
            <person name="Sancelme M."/>
            <person name="Amato P."/>
            <person name="Lallement A."/>
            <person name="Delort A.-M."/>
        </authorList>
    </citation>
    <scope>NUCLEOTIDE SEQUENCE [LARGE SCALE GENOMIC DNA]</scope>
    <source>
        <strain evidence="2 3">23b-28</strain>
    </source>
</reference>
<dbReference type="Pfam" id="PF10604">
    <property type="entry name" value="Polyketide_cyc2"/>
    <property type="match status" value="1"/>
</dbReference>
<evidence type="ECO:0000313" key="2">
    <source>
        <dbReference type="EMBL" id="PCK28426.1"/>
    </source>
</evidence>
<gene>
    <name evidence="2" type="ORF">CHR55_03555</name>
    <name evidence="1" type="ORF">PXH69_03010</name>
</gene>
<dbReference type="AlphaFoldDB" id="A0A2A5JGB3"/>
<dbReference type="Proteomes" id="UP001217325">
    <property type="component" value="Unassembled WGS sequence"/>
</dbReference>
<protein>
    <submittedName>
        <fullName evidence="2">SRPBCC family protein</fullName>
    </submittedName>
</protein>
<evidence type="ECO:0000313" key="1">
    <source>
        <dbReference type="EMBL" id="MDE8643903.1"/>
    </source>
</evidence>
<dbReference type="EMBL" id="JARDXE010000001">
    <property type="protein sequence ID" value="MDE8643903.1"/>
    <property type="molecule type" value="Genomic_DNA"/>
</dbReference>
<organism evidence="2 3">
    <name type="scientific">Rhodococcus qingshengii</name>
    <dbReference type="NCBI Taxonomy" id="334542"/>
    <lineage>
        <taxon>Bacteria</taxon>
        <taxon>Bacillati</taxon>
        <taxon>Actinomycetota</taxon>
        <taxon>Actinomycetes</taxon>
        <taxon>Mycobacteriales</taxon>
        <taxon>Nocardiaceae</taxon>
        <taxon>Rhodococcus</taxon>
        <taxon>Rhodococcus erythropolis group</taxon>
    </lineage>
</organism>
<evidence type="ECO:0000313" key="3">
    <source>
        <dbReference type="Proteomes" id="UP000230886"/>
    </source>
</evidence>
<dbReference type="EMBL" id="NOVD01000002">
    <property type="protein sequence ID" value="PCK28426.1"/>
    <property type="molecule type" value="Genomic_DNA"/>
</dbReference>
<dbReference type="SUPFAM" id="SSF55961">
    <property type="entry name" value="Bet v1-like"/>
    <property type="match status" value="1"/>
</dbReference>
<accession>A0A2A5JGB3</accession>
<proteinExistence type="predicted"/>
<dbReference type="CDD" id="cd07812">
    <property type="entry name" value="SRPBCC"/>
    <property type="match status" value="1"/>
</dbReference>
<sequence length="175" mass="19344">MARELTVSDSIVVSSDALSLYEVISDPTRMGAWSPENIGATLRGDRESAFLGMEFDGHNKRGRAQWTTRCTVTAAEAGKLFEFRVHKIGLGTPRIPASIATWQYRFSPVPDGTRVTETWTDDRRGWPDFAADMFDKIATGGKTFADFQRGNIRKTLLNLKNAVEQEVSGIEGNVG</sequence>